<feature type="region of interest" description="Disordered" evidence="9">
    <location>
        <begin position="327"/>
        <end position="364"/>
    </location>
</feature>
<evidence type="ECO:0000313" key="11">
    <source>
        <dbReference type="EMBL" id="CBY32480.1"/>
    </source>
</evidence>
<organism evidence="11">
    <name type="scientific">Oikopleura dioica</name>
    <name type="common">Tunicate</name>
    <dbReference type="NCBI Taxonomy" id="34765"/>
    <lineage>
        <taxon>Eukaryota</taxon>
        <taxon>Metazoa</taxon>
        <taxon>Chordata</taxon>
        <taxon>Tunicata</taxon>
        <taxon>Appendicularia</taxon>
        <taxon>Copelata</taxon>
        <taxon>Oikopleuridae</taxon>
        <taxon>Oikopleura</taxon>
    </lineage>
</organism>
<evidence type="ECO:0000256" key="9">
    <source>
        <dbReference type="SAM" id="MobiDB-lite"/>
    </source>
</evidence>
<evidence type="ECO:0000256" key="5">
    <source>
        <dbReference type="ARBA" id="ARBA00022801"/>
    </source>
</evidence>
<dbReference type="GO" id="GO:0005634">
    <property type="term" value="C:nucleus"/>
    <property type="evidence" value="ECO:0007669"/>
    <property type="project" value="UniProtKB-SubCell"/>
</dbReference>
<feature type="coiled-coil region" evidence="8">
    <location>
        <begin position="72"/>
        <end position="124"/>
    </location>
</feature>
<dbReference type="InterPro" id="IPR013520">
    <property type="entry name" value="Ribonucl_H"/>
</dbReference>
<feature type="compositionally biased region" description="Low complexity" evidence="9">
    <location>
        <begin position="331"/>
        <end position="342"/>
    </location>
</feature>
<dbReference type="EMBL" id="FN654355">
    <property type="protein sequence ID" value="CBY32480.1"/>
    <property type="molecule type" value="Genomic_DNA"/>
</dbReference>
<dbReference type="InterPro" id="IPR036397">
    <property type="entry name" value="RNaseH_sf"/>
</dbReference>
<evidence type="ECO:0000259" key="10">
    <source>
        <dbReference type="SMART" id="SM00479"/>
    </source>
</evidence>
<evidence type="ECO:0000256" key="4">
    <source>
        <dbReference type="ARBA" id="ARBA00022722"/>
    </source>
</evidence>
<gene>
    <name evidence="11" type="ORF">GSOID_T00031817001</name>
</gene>
<accession>E4YA93</accession>
<evidence type="ECO:0000256" key="3">
    <source>
        <dbReference type="ARBA" id="ARBA00016937"/>
    </source>
</evidence>
<name>E4YA93_OIKDI</name>
<evidence type="ECO:0000256" key="1">
    <source>
        <dbReference type="ARBA" id="ARBA00004123"/>
    </source>
</evidence>
<dbReference type="Gene3D" id="3.30.420.10">
    <property type="entry name" value="Ribonuclease H-like superfamily/Ribonuclease H"/>
    <property type="match status" value="1"/>
</dbReference>
<keyword evidence="7" id="KW-0539">Nucleus</keyword>
<dbReference type="CDD" id="cd06144">
    <property type="entry name" value="REX4_like"/>
    <property type="match status" value="1"/>
</dbReference>
<comment type="similarity">
    <text evidence="2">Belongs to the REXO4 family.</text>
</comment>
<dbReference type="GO" id="GO:0006364">
    <property type="term" value="P:rRNA processing"/>
    <property type="evidence" value="ECO:0007669"/>
    <property type="project" value="InterPro"/>
</dbReference>
<keyword evidence="6" id="KW-0269">Exonuclease</keyword>
<evidence type="ECO:0000256" key="8">
    <source>
        <dbReference type="SAM" id="Coils"/>
    </source>
</evidence>
<evidence type="ECO:0000256" key="7">
    <source>
        <dbReference type="ARBA" id="ARBA00023242"/>
    </source>
</evidence>
<dbReference type="GO" id="GO:0003676">
    <property type="term" value="F:nucleic acid binding"/>
    <property type="evidence" value="ECO:0007669"/>
    <property type="project" value="InterPro"/>
</dbReference>
<dbReference type="AlphaFoldDB" id="E4YA93"/>
<proteinExistence type="inferred from homology"/>
<keyword evidence="4" id="KW-0540">Nuclease</keyword>
<dbReference type="InterPro" id="IPR047021">
    <property type="entry name" value="REXO1/3/4-like"/>
</dbReference>
<reference evidence="11" key="1">
    <citation type="journal article" date="2010" name="Science">
        <title>Plasticity of animal genome architecture unmasked by rapid evolution of a pelagic tunicate.</title>
        <authorList>
            <person name="Denoeud F."/>
            <person name="Henriet S."/>
            <person name="Mungpakdee S."/>
            <person name="Aury J.M."/>
            <person name="Da Silva C."/>
            <person name="Brinkmann H."/>
            <person name="Mikhaleva J."/>
            <person name="Olsen L.C."/>
            <person name="Jubin C."/>
            <person name="Canestro C."/>
            <person name="Bouquet J.M."/>
            <person name="Danks G."/>
            <person name="Poulain J."/>
            <person name="Campsteijn C."/>
            <person name="Adamski M."/>
            <person name="Cross I."/>
            <person name="Yadetie F."/>
            <person name="Muffato M."/>
            <person name="Louis A."/>
            <person name="Butcher S."/>
            <person name="Tsagkogeorga G."/>
            <person name="Konrad A."/>
            <person name="Singh S."/>
            <person name="Jensen M.F."/>
            <person name="Cong E.H."/>
            <person name="Eikeseth-Otteraa H."/>
            <person name="Noel B."/>
            <person name="Anthouard V."/>
            <person name="Porcel B.M."/>
            <person name="Kachouri-Lafond R."/>
            <person name="Nishino A."/>
            <person name="Ugolini M."/>
            <person name="Chourrout P."/>
            <person name="Nishida H."/>
            <person name="Aasland R."/>
            <person name="Huzurbazar S."/>
            <person name="Westhof E."/>
            <person name="Delsuc F."/>
            <person name="Lehrach H."/>
            <person name="Reinhardt R."/>
            <person name="Weissenbach J."/>
            <person name="Roy S.W."/>
            <person name="Artiguenave F."/>
            <person name="Postlethwait J.H."/>
            <person name="Manak J.R."/>
            <person name="Thompson E.M."/>
            <person name="Jaillon O."/>
            <person name="Du Pasquier L."/>
            <person name="Boudinot P."/>
            <person name="Liberles D.A."/>
            <person name="Volff J.N."/>
            <person name="Philippe H."/>
            <person name="Lenhard B."/>
            <person name="Roest Crollius H."/>
            <person name="Wincker P."/>
            <person name="Chourrout D."/>
        </authorList>
    </citation>
    <scope>NUCLEOTIDE SEQUENCE [LARGE SCALE GENOMIC DNA]</scope>
</reference>
<sequence length="424" mass="48346">MEVERKEFEWTDIKVIIEKRKKGPHEMKSKQVHAVPKMKHKGTTTCNIGVTAINQECQTQLTGIDVITQTPAHGIEEEIKRENQNLILAEQRSRRLKQAKEAEKKAAEKKERDLRAKKALDEAEKIKKKKDGKKIFEVIDNSTESVAKKKRKRNRRKRNMDFRDKIVALDCEMVGIGKKGRFSVLARACVVSGRGEVLIDEYCSSQRNVTNYRTAISGIEEKHMKNAQSFYKLKSKVNSAIAGKIVVGHGLSHDFQALKLNHPESMQRDSAEYFKGKFVKNKRPPLKELAKDQLGLEIQAGSHSPRIDAKAALDIYIKNREEWEAKAALSPNNKENIPKNKNAFQKNKPSKTSSSSVISRPSEYDESEIDDEWISFRIESNSDITTDSEDYEDSRVYFPGLGYADRADYNRIMGSGLVCNFLHM</sequence>
<protein>
    <recommendedName>
        <fullName evidence="3">RNA exonuclease 4</fullName>
    </recommendedName>
</protein>
<dbReference type="PANTHER" id="PTHR12801:SF158">
    <property type="entry name" value="RNA EXONUCLEASE 4"/>
    <property type="match status" value="1"/>
</dbReference>
<keyword evidence="5" id="KW-0378">Hydrolase</keyword>
<dbReference type="SUPFAM" id="SSF53098">
    <property type="entry name" value="Ribonuclease H-like"/>
    <property type="match status" value="1"/>
</dbReference>
<comment type="subcellular location">
    <subcellularLocation>
        <location evidence="1">Nucleus</location>
    </subcellularLocation>
</comment>
<dbReference type="SMART" id="SM00479">
    <property type="entry name" value="EXOIII"/>
    <property type="match status" value="1"/>
</dbReference>
<keyword evidence="8" id="KW-0175">Coiled coil</keyword>
<dbReference type="Proteomes" id="UP000011014">
    <property type="component" value="Unassembled WGS sequence"/>
</dbReference>
<evidence type="ECO:0000256" key="2">
    <source>
        <dbReference type="ARBA" id="ARBA00010489"/>
    </source>
</evidence>
<feature type="domain" description="Exonuclease" evidence="10">
    <location>
        <begin position="165"/>
        <end position="325"/>
    </location>
</feature>
<dbReference type="GO" id="GO:0008408">
    <property type="term" value="F:3'-5' exonuclease activity"/>
    <property type="evidence" value="ECO:0007669"/>
    <property type="project" value="InterPro"/>
</dbReference>
<dbReference type="InterPro" id="IPR012337">
    <property type="entry name" value="RNaseH-like_sf"/>
</dbReference>
<dbReference type="InterPro" id="IPR037431">
    <property type="entry name" value="REX4_DEDDh_dom"/>
</dbReference>
<feature type="compositionally biased region" description="Low complexity" evidence="9">
    <location>
        <begin position="350"/>
        <end position="361"/>
    </location>
</feature>
<dbReference type="Pfam" id="PF00929">
    <property type="entry name" value="RNase_T"/>
    <property type="match status" value="1"/>
</dbReference>
<evidence type="ECO:0000256" key="6">
    <source>
        <dbReference type="ARBA" id="ARBA00022839"/>
    </source>
</evidence>
<dbReference type="PANTHER" id="PTHR12801">
    <property type="entry name" value="RNA EXONUCLEASE REXO1 / RECO3 FAMILY MEMBER-RELATED"/>
    <property type="match status" value="1"/>
</dbReference>